<dbReference type="InterPro" id="IPR014710">
    <property type="entry name" value="RmlC-like_jellyroll"/>
</dbReference>
<evidence type="ECO:0000313" key="12">
    <source>
        <dbReference type="Proteomes" id="UP000183982"/>
    </source>
</evidence>
<evidence type="ECO:0000256" key="4">
    <source>
        <dbReference type="ARBA" id="ARBA00022695"/>
    </source>
</evidence>
<dbReference type="InterPro" id="IPR006375">
    <property type="entry name" value="Man1P_GuaTrfase/Man6P_Isoase"/>
</dbReference>
<dbReference type="FunFam" id="3.90.550.10:FF:000046">
    <property type="entry name" value="Mannose-1-phosphate guanylyltransferase (GDP)"/>
    <property type="match status" value="1"/>
</dbReference>
<evidence type="ECO:0000256" key="2">
    <source>
        <dbReference type="ARBA" id="ARBA00012387"/>
    </source>
</evidence>
<dbReference type="EMBL" id="FQZQ01000029">
    <property type="protein sequence ID" value="SHK43350.1"/>
    <property type="molecule type" value="Genomic_DNA"/>
</dbReference>
<sequence length="474" mass="51618">MITPVLLCGGSGTRLWPLSRKSYPKQFSPLVGEQSLFQASAQRLVGNGFTEPLVLSNSDFRFIVTEQLAEIGIDPGAILIEPEGRNTAPAVLAAALWLEQSDPEGLMLVAPSDHVVPDAAAFRTAVKAGEDAAHNGQLVTFGITPTHAETGYGYLEMGAPVEGVISVPLKRFVEKPDVAKATEMLADGNYLWNAGIFLFSVKAILEAFTTHAPDLVTSVRKAVDQSMSDLGFLRLDPDCWSEVEDISIDYAVMERADNLSVVPFAAGWSDLGGWDAVWRESTHDRRGVATSGAATAIDCDDTLLRAEDSKLEVVGIGLKNIIAVAMPDAVLVADVSRAQDVKLAVAALKEKRAKQATEFPKDHRPWGWFESLAIGERFQVKRIVVHPGAALSLQSHHHRSEHWIVVEGTAKVTIDDTEELISENQSVYIPLGAVHRMENPGKVPMVLIEVQTGSYLGEDDIIRYEDVYARDKEN</sequence>
<dbReference type="EC" id="2.7.7.13" evidence="2"/>
<dbReference type="GO" id="GO:0004475">
    <property type="term" value="F:mannose-1-phosphate guanylyltransferase (GTP) activity"/>
    <property type="evidence" value="ECO:0007669"/>
    <property type="project" value="UniProtKB-EC"/>
</dbReference>
<dbReference type="AlphaFoldDB" id="A0A1M6SF65"/>
<name>A0A1M6SF65_9RHOB</name>
<dbReference type="InterPro" id="IPR001538">
    <property type="entry name" value="Man6P_isomerase-2_C"/>
</dbReference>
<dbReference type="Gene3D" id="3.90.550.10">
    <property type="entry name" value="Spore Coat Polysaccharide Biosynthesis Protein SpsA, Chain A"/>
    <property type="match status" value="1"/>
</dbReference>
<evidence type="ECO:0000256" key="6">
    <source>
        <dbReference type="ARBA" id="ARBA00023134"/>
    </source>
</evidence>
<dbReference type="PANTHER" id="PTHR46390">
    <property type="entry name" value="MANNOSE-1-PHOSPHATE GUANYLYLTRANSFERASE"/>
    <property type="match status" value="1"/>
</dbReference>
<keyword evidence="6" id="KW-0342">GTP-binding</keyword>
<comment type="catalytic activity">
    <reaction evidence="7">
        <text>alpha-D-mannose 1-phosphate + GTP + H(+) = GDP-alpha-D-mannose + diphosphate</text>
        <dbReference type="Rhea" id="RHEA:15229"/>
        <dbReference type="ChEBI" id="CHEBI:15378"/>
        <dbReference type="ChEBI" id="CHEBI:33019"/>
        <dbReference type="ChEBI" id="CHEBI:37565"/>
        <dbReference type="ChEBI" id="CHEBI:57527"/>
        <dbReference type="ChEBI" id="CHEBI:58409"/>
        <dbReference type="EC" id="2.7.7.13"/>
    </reaction>
</comment>
<evidence type="ECO:0000256" key="7">
    <source>
        <dbReference type="ARBA" id="ARBA00047343"/>
    </source>
</evidence>
<protein>
    <recommendedName>
        <fullName evidence="2">mannose-1-phosphate guanylyltransferase</fullName>
        <ecNumber evidence="2">2.7.7.13</ecNumber>
    </recommendedName>
</protein>
<dbReference type="NCBIfam" id="TIGR01479">
    <property type="entry name" value="GMP_PMI"/>
    <property type="match status" value="1"/>
</dbReference>
<dbReference type="Gene3D" id="2.60.120.10">
    <property type="entry name" value="Jelly Rolls"/>
    <property type="match status" value="1"/>
</dbReference>
<evidence type="ECO:0000256" key="5">
    <source>
        <dbReference type="ARBA" id="ARBA00022741"/>
    </source>
</evidence>
<keyword evidence="11" id="KW-0413">Isomerase</keyword>
<dbReference type="Pfam" id="PF01050">
    <property type="entry name" value="MannoseP_isomer"/>
    <property type="match status" value="1"/>
</dbReference>
<dbReference type="InterPro" id="IPR051161">
    <property type="entry name" value="Mannose-6P_isomerase_type2"/>
</dbReference>
<feature type="domain" description="Nucleotidyl transferase" evidence="9">
    <location>
        <begin position="4"/>
        <end position="284"/>
    </location>
</feature>
<dbReference type="InterPro" id="IPR011051">
    <property type="entry name" value="RmlC_Cupin_sf"/>
</dbReference>
<dbReference type="CDD" id="cd02509">
    <property type="entry name" value="GDP-M1P_Guanylyltransferase"/>
    <property type="match status" value="1"/>
</dbReference>
<dbReference type="GO" id="GO:0005525">
    <property type="term" value="F:GTP binding"/>
    <property type="evidence" value="ECO:0007669"/>
    <property type="project" value="UniProtKB-KW"/>
</dbReference>
<keyword evidence="12" id="KW-1185">Reference proteome</keyword>
<dbReference type="RefSeq" id="WP_073256378.1">
    <property type="nucleotide sequence ID" value="NZ_FQZQ01000029.1"/>
</dbReference>
<dbReference type="InterPro" id="IPR005835">
    <property type="entry name" value="NTP_transferase_dom"/>
</dbReference>
<dbReference type="Proteomes" id="UP000183982">
    <property type="component" value="Unassembled WGS sequence"/>
</dbReference>
<dbReference type="InterPro" id="IPR049577">
    <property type="entry name" value="GMPP_N"/>
</dbReference>
<keyword evidence="5" id="KW-0547">Nucleotide-binding</keyword>
<feature type="domain" description="Mannose-6-phosphate isomerase type II C-terminal" evidence="10">
    <location>
        <begin position="356"/>
        <end position="466"/>
    </location>
</feature>
<evidence type="ECO:0000256" key="1">
    <source>
        <dbReference type="ARBA" id="ARBA00006115"/>
    </source>
</evidence>
<organism evidence="11 12">
    <name type="scientific">Shimia gijangensis</name>
    <dbReference type="NCBI Taxonomy" id="1470563"/>
    <lineage>
        <taxon>Bacteria</taxon>
        <taxon>Pseudomonadati</taxon>
        <taxon>Pseudomonadota</taxon>
        <taxon>Alphaproteobacteria</taxon>
        <taxon>Rhodobacterales</taxon>
        <taxon>Roseobacteraceae</taxon>
    </lineage>
</organism>
<dbReference type="InterPro" id="IPR029044">
    <property type="entry name" value="Nucleotide-diphossugar_trans"/>
</dbReference>
<accession>A0A1M6SF65</accession>
<dbReference type="SUPFAM" id="SSF53448">
    <property type="entry name" value="Nucleotide-diphospho-sugar transferases"/>
    <property type="match status" value="1"/>
</dbReference>
<dbReference type="GO" id="GO:0000271">
    <property type="term" value="P:polysaccharide biosynthetic process"/>
    <property type="evidence" value="ECO:0007669"/>
    <property type="project" value="InterPro"/>
</dbReference>
<evidence type="ECO:0000259" key="9">
    <source>
        <dbReference type="Pfam" id="PF00483"/>
    </source>
</evidence>
<evidence type="ECO:0000313" key="11">
    <source>
        <dbReference type="EMBL" id="SHK43350.1"/>
    </source>
</evidence>
<dbReference type="SUPFAM" id="SSF51182">
    <property type="entry name" value="RmlC-like cupins"/>
    <property type="match status" value="1"/>
</dbReference>
<dbReference type="Pfam" id="PF00483">
    <property type="entry name" value="NTP_transferase"/>
    <property type="match status" value="1"/>
</dbReference>
<comment type="similarity">
    <text evidence="1 8">Belongs to the mannose-6-phosphate isomerase type 2 family.</text>
</comment>
<evidence type="ECO:0000259" key="10">
    <source>
        <dbReference type="Pfam" id="PF01050"/>
    </source>
</evidence>
<proteinExistence type="inferred from homology"/>
<evidence type="ECO:0000256" key="3">
    <source>
        <dbReference type="ARBA" id="ARBA00022679"/>
    </source>
</evidence>
<dbReference type="CDD" id="cd02213">
    <property type="entry name" value="cupin_PMI_typeII_C"/>
    <property type="match status" value="1"/>
</dbReference>
<dbReference type="FunFam" id="2.60.120.10:FF:000032">
    <property type="entry name" value="Mannose-1-phosphate guanylyltransferase/mannose-6-phosphate isomerase"/>
    <property type="match status" value="1"/>
</dbReference>
<dbReference type="PANTHER" id="PTHR46390:SF1">
    <property type="entry name" value="MANNOSE-1-PHOSPHATE GUANYLYLTRANSFERASE"/>
    <property type="match status" value="1"/>
</dbReference>
<dbReference type="OrthoDB" id="9806359at2"/>
<keyword evidence="3 11" id="KW-0808">Transferase</keyword>
<keyword evidence="4 11" id="KW-0548">Nucleotidyltransferase</keyword>
<dbReference type="GO" id="GO:0009298">
    <property type="term" value="P:GDP-mannose biosynthetic process"/>
    <property type="evidence" value="ECO:0007669"/>
    <property type="project" value="TreeGrafter"/>
</dbReference>
<dbReference type="GO" id="GO:0016853">
    <property type="term" value="F:isomerase activity"/>
    <property type="evidence" value="ECO:0007669"/>
    <property type="project" value="UniProtKB-KW"/>
</dbReference>
<evidence type="ECO:0000256" key="8">
    <source>
        <dbReference type="RuleBase" id="RU004190"/>
    </source>
</evidence>
<gene>
    <name evidence="11" type="ORF">SAMN05444000_12916</name>
</gene>
<reference evidence="12" key="1">
    <citation type="submission" date="2016-11" db="EMBL/GenBank/DDBJ databases">
        <authorList>
            <person name="Varghese N."/>
            <person name="Submissions S."/>
        </authorList>
    </citation>
    <scope>NUCLEOTIDE SEQUENCE [LARGE SCALE GENOMIC DNA]</scope>
    <source>
        <strain evidence="12">DSM 100564</strain>
    </source>
</reference>
<dbReference type="STRING" id="1470563.SAMN05444000_12916"/>